<accession>A0A1B8Q879</accession>
<dbReference type="Proteomes" id="UP000092607">
    <property type="component" value="Unassembled WGS sequence"/>
</dbReference>
<gene>
    <name evidence="1" type="ORF">A9309_01245</name>
</gene>
<proteinExistence type="predicted"/>
<dbReference type="EMBL" id="LZMS01000002">
    <property type="protein sequence ID" value="OBX67262.1"/>
    <property type="molecule type" value="Genomic_DNA"/>
</dbReference>
<evidence type="ECO:0000313" key="1">
    <source>
        <dbReference type="EMBL" id="OBX67262.1"/>
    </source>
</evidence>
<reference evidence="1 2" key="1">
    <citation type="submission" date="2016-06" db="EMBL/GenBank/DDBJ databases">
        <title>Draft genome of Moraxella lacunata CCUG 57757A.</title>
        <authorList>
            <person name="Salva-Serra F."/>
            <person name="Engstrom-Jakobsson H."/>
            <person name="Thorell K."/>
            <person name="Gonzales-Siles L."/>
            <person name="Karlsson R."/>
            <person name="Boulund F."/>
            <person name="Engstrand L."/>
            <person name="Kristiansson E."/>
            <person name="Moore E."/>
        </authorList>
    </citation>
    <scope>NUCLEOTIDE SEQUENCE [LARGE SCALE GENOMIC DNA]</scope>
    <source>
        <strain evidence="1 2">CCUG 57757A</strain>
    </source>
</reference>
<protein>
    <submittedName>
        <fullName evidence="1">Uncharacterized protein</fullName>
    </submittedName>
</protein>
<name>A0A1B8Q879_MORLA</name>
<organism evidence="1 2">
    <name type="scientific">Moraxella lacunata</name>
    <dbReference type="NCBI Taxonomy" id="477"/>
    <lineage>
        <taxon>Bacteria</taxon>
        <taxon>Pseudomonadati</taxon>
        <taxon>Pseudomonadota</taxon>
        <taxon>Gammaproteobacteria</taxon>
        <taxon>Moraxellales</taxon>
        <taxon>Moraxellaceae</taxon>
        <taxon>Moraxella</taxon>
    </lineage>
</organism>
<dbReference type="AlphaFoldDB" id="A0A1B8Q879"/>
<sequence>MINFQFGGVDFTLDTDKGELLGDKSTAQYKNLIEVVGEPSKYDDKTIYGTLGGEPSSPFDCVEIINPYKDPKQFSLMIVLKSTKNNWDISDDMRAYLPYYQEEKIVKDLRELGATIYY</sequence>
<comment type="caution">
    <text evidence="1">The sequence shown here is derived from an EMBL/GenBank/DDBJ whole genome shotgun (WGS) entry which is preliminary data.</text>
</comment>
<dbReference type="RefSeq" id="WP_065256128.1">
    <property type="nucleotide sequence ID" value="NZ_LZDR01000062.1"/>
</dbReference>
<evidence type="ECO:0000313" key="2">
    <source>
        <dbReference type="Proteomes" id="UP000092607"/>
    </source>
</evidence>